<reference evidence="3" key="3">
    <citation type="submission" date="2020-12" db="UniProtKB">
        <authorList>
            <consortium name="WormBaseParasite"/>
        </authorList>
    </citation>
    <scope>IDENTIFICATION</scope>
</reference>
<evidence type="ECO:0000313" key="3">
    <source>
        <dbReference type="WBParaSite" id="SRAE_0000074100.1"/>
    </source>
</evidence>
<protein>
    <submittedName>
        <fullName evidence="3">Aspartic peptidase domain-containing protein</fullName>
    </submittedName>
</protein>
<evidence type="ECO:0000313" key="4">
    <source>
        <dbReference type="WormBase" id="SRAE_0000074100"/>
    </source>
</evidence>
<organism evidence="1">
    <name type="scientific">Strongyloides ratti</name>
    <name type="common">Parasitic roundworm</name>
    <dbReference type="NCBI Taxonomy" id="34506"/>
    <lineage>
        <taxon>Eukaryota</taxon>
        <taxon>Metazoa</taxon>
        <taxon>Ecdysozoa</taxon>
        <taxon>Nematoda</taxon>
        <taxon>Chromadorea</taxon>
        <taxon>Rhabditida</taxon>
        <taxon>Tylenchina</taxon>
        <taxon>Panagrolaimomorpha</taxon>
        <taxon>Strongyloidoidea</taxon>
        <taxon>Strongyloididae</taxon>
        <taxon>Strongyloides</taxon>
    </lineage>
</organism>
<dbReference type="AlphaFoldDB" id="A0A090L2D2"/>
<dbReference type="WBParaSite" id="SRAE_0000074100.1">
    <property type="protein sequence ID" value="SRAE_0000074100.1"/>
    <property type="gene ID" value="WBGene00256498"/>
</dbReference>
<dbReference type="CTD" id="36373995"/>
<evidence type="ECO:0000313" key="1">
    <source>
        <dbReference type="EMBL" id="CEF61624.1"/>
    </source>
</evidence>
<dbReference type="InterPro" id="IPR021109">
    <property type="entry name" value="Peptidase_aspartic_dom_sf"/>
</dbReference>
<reference evidence="1" key="1">
    <citation type="submission" date="2014-09" db="EMBL/GenBank/DDBJ databases">
        <authorList>
            <person name="Aslett A.Martin."/>
        </authorList>
    </citation>
    <scope>NUCLEOTIDE SEQUENCE</scope>
    <source>
        <strain evidence="1">ED321 Heterogonic</strain>
    </source>
</reference>
<sequence>MISAERELDALTKPIDKVQKLEKRANKIKELTRTIYQNFFKPGIKRFIKLPTKYDDFDWELFIIEIKQTFEIEIANSREKRNSGSTFTSISNHLHDLLRMKNKIGSETKIKLIDGITTLKRAKSKKTLIIGDKQISLKDPMILNTHKRSFDILLGRDILKKYGAIINHKHGTIKWDEDISEQHLNFLMTPSDFKEHDRIMSLNSEVKKYRLNKETNNHTETNFYMKTENIPFSKKELVENKIKTINTSKQKRKHTS</sequence>
<dbReference type="GeneID" id="36373995"/>
<dbReference type="Gene3D" id="2.40.70.10">
    <property type="entry name" value="Acid Proteases"/>
    <property type="match status" value="1"/>
</dbReference>
<reference evidence="2" key="2">
    <citation type="submission" date="2014-09" db="EMBL/GenBank/DDBJ databases">
        <authorList>
            <person name="Martin A.A."/>
        </authorList>
    </citation>
    <scope>NUCLEOTIDE SEQUENCE</scope>
    <source>
        <strain evidence="2">ED321</strain>
    </source>
</reference>
<accession>A0A090L2D2</accession>
<keyword evidence="2" id="KW-1185">Reference proteome</keyword>
<proteinExistence type="predicted"/>
<dbReference type="EMBL" id="LN609424">
    <property type="protein sequence ID" value="CEF61624.1"/>
    <property type="molecule type" value="Genomic_DNA"/>
</dbReference>
<name>A0A090L2D2_STRRB</name>
<dbReference type="Proteomes" id="UP000035682">
    <property type="component" value="Unplaced"/>
</dbReference>
<evidence type="ECO:0000313" key="2">
    <source>
        <dbReference type="Proteomes" id="UP000035682"/>
    </source>
</evidence>
<gene>
    <name evidence="1 3 4" type="ORF">SRAE_0000074100</name>
</gene>
<dbReference type="WormBase" id="SRAE_0000074100">
    <property type="protein sequence ID" value="SRP07162"/>
    <property type="gene ID" value="WBGene00256498"/>
</dbReference>
<dbReference type="RefSeq" id="XP_024500832.1">
    <property type="nucleotide sequence ID" value="XM_024646678.1"/>
</dbReference>